<evidence type="ECO:0000313" key="2">
    <source>
        <dbReference type="Proteomes" id="UP000287651"/>
    </source>
</evidence>
<proteinExistence type="predicted"/>
<dbReference type="AlphaFoldDB" id="A0A426Z5L1"/>
<organism evidence="1 2">
    <name type="scientific">Ensete ventricosum</name>
    <name type="common">Abyssinian banana</name>
    <name type="synonym">Musa ensete</name>
    <dbReference type="NCBI Taxonomy" id="4639"/>
    <lineage>
        <taxon>Eukaryota</taxon>
        <taxon>Viridiplantae</taxon>
        <taxon>Streptophyta</taxon>
        <taxon>Embryophyta</taxon>
        <taxon>Tracheophyta</taxon>
        <taxon>Spermatophyta</taxon>
        <taxon>Magnoliopsida</taxon>
        <taxon>Liliopsida</taxon>
        <taxon>Zingiberales</taxon>
        <taxon>Musaceae</taxon>
        <taxon>Ensete</taxon>
    </lineage>
</organism>
<name>A0A426Z5L1_ENSVE</name>
<dbReference type="Proteomes" id="UP000287651">
    <property type="component" value="Unassembled WGS sequence"/>
</dbReference>
<reference evidence="1 2" key="1">
    <citation type="journal article" date="2014" name="Agronomy (Basel)">
        <title>A Draft Genome Sequence for Ensete ventricosum, the Drought-Tolerant Tree Against Hunger.</title>
        <authorList>
            <person name="Harrison J."/>
            <person name="Moore K.A."/>
            <person name="Paszkiewicz K."/>
            <person name="Jones T."/>
            <person name="Grant M."/>
            <person name="Ambacheew D."/>
            <person name="Muzemil S."/>
            <person name="Studholme D.J."/>
        </authorList>
    </citation>
    <scope>NUCLEOTIDE SEQUENCE [LARGE SCALE GENOMIC DNA]</scope>
</reference>
<dbReference type="EMBL" id="AMZH03008295">
    <property type="protein sequence ID" value="RRT59268.1"/>
    <property type="molecule type" value="Genomic_DNA"/>
</dbReference>
<evidence type="ECO:0000313" key="1">
    <source>
        <dbReference type="EMBL" id="RRT59268.1"/>
    </source>
</evidence>
<protein>
    <submittedName>
        <fullName evidence="1">Uncharacterized protein</fullName>
    </submittedName>
</protein>
<comment type="caution">
    <text evidence="1">The sequence shown here is derived from an EMBL/GenBank/DDBJ whole genome shotgun (WGS) entry which is preliminary data.</text>
</comment>
<sequence length="106" mass="11948">MGAWFRGHFRRLLPSCRAAVCRPIMQIYEKRSRTRLHSPQRSLPSLHLSIPGTDRSIDLVASLSSLTVADAFSSFSLSRLDWRNDGGLRLSVFLSRPSSCPDFILT</sequence>
<accession>A0A426Z5L1</accession>
<gene>
    <name evidence="1" type="ORF">B296_00012217</name>
</gene>